<proteinExistence type="predicted"/>
<dbReference type="GO" id="GO:0006281">
    <property type="term" value="P:DNA repair"/>
    <property type="evidence" value="ECO:0007669"/>
    <property type="project" value="UniProtKB-KW"/>
</dbReference>
<dbReference type="InterPro" id="IPR048960">
    <property type="entry name" value="POLQ-like_helical"/>
</dbReference>
<dbReference type="GO" id="GO:0004386">
    <property type="term" value="F:helicase activity"/>
    <property type="evidence" value="ECO:0007669"/>
    <property type="project" value="UniProtKB-KW"/>
</dbReference>
<keyword evidence="2" id="KW-0547">Nucleotide-binding</keyword>
<dbReference type="OrthoDB" id="2320933at2759"/>
<evidence type="ECO:0000256" key="3">
    <source>
        <dbReference type="ARBA" id="ARBA00022763"/>
    </source>
</evidence>
<evidence type="ECO:0000256" key="4">
    <source>
        <dbReference type="ARBA" id="ARBA00022801"/>
    </source>
</evidence>
<protein>
    <submittedName>
        <fullName evidence="11">DEAD/DEAH box helicase family protein</fullName>
    </submittedName>
</protein>
<dbReference type="VEuPathDB" id="CryptoDB:CmeUKMEL1_09380"/>
<keyword evidence="8" id="KW-0539">Nucleus</keyword>
<keyword evidence="6" id="KW-0067">ATP-binding</keyword>
<dbReference type="Proteomes" id="UP000236928">
    <property type="component" value="Unassembled WGS sequence"/>
</dbReference>
<evidence type="ECO:0000256" key="6">
    <source>
        <dbReference type="ARBA" id="ARBA00022840"/>
    </source>
</evidence>
<evidence type="ECO:0000313" key="12">
    <source>
        <dbReference type="Proteomes" id="UP000236928"/>
    </source>
</evidence>
<dbReference type="InterPro" id="IPR011545">
    <property type="entry name" value="DEAD/DEAH_box_helicase_dom"/>
</dbReference>
<evidence type="ECO:0000256" key="2">
    <source>
        <dbReference type="ARBA" id="ARBA00022741"/>
    </source>
</evidence>
<name>A0A2P4Z181_9CRYT</name>
<evidence type="ECO:0000256" key="7">
    <source>
        <dbReference type="ARBA" id="ARBA00023204"/>
    </source>
</evidence>
<dbReference type="FunFam" id="3.40.50.300:FF:000813">
    <property type="entry name" value="helicase POLQ-like isoform X1"/>
    <property type="match status" value="1"/>
</dbReference>
<dbReference type="GO" id="GO:0016787">
    <property type="term" value="F:hydrolase activity"/>
    <property type="evidence" value="ECO:0007669"/>
    <property type="project" value="UniProtKB-KW"/>
</dbReference>
<evidence type="ECO:0000256" key="8">
    <source>
        <dbReference type="ARBA" id="ARBA00023242"/>
    </source>
</evidence>
<evidence type="ECO:0000256" key="1">
    <source>
        <dbReference type="ARBA" id="ARBA00004123"/>
    </source>
</evidence>
<evidence type="ECO:0000313" key="11">
    <source>
        <dbReference type="EMBL" id="POM83835.1"/>
    </source>
</evidence>
<keyword evidence="12" id="KW-1185">Reference proteome</keyword>
<accession>A0A2P4Z181</accession>
<keyword evidence="5 11" id="KW-0347">Helicase</keyword>
<dbReference type="AlphaFoldDB" id="A0A2P4Z181"/>
<dbReference type="GO" id="GO:0005524">
    <property type="term" value="F:ATP binding"/>
    <property type="evidence" value="ECO:0007669"/>
    <property type="project" value="UniProtKB-KW"/>
</dbReference>
<dbReference type="GO" id="GO:0005634">
    <property type="term" value="C:nucleus"/>
    <property type="evidence" value="ECO:0007669"/>
    <property type="project" value="UniProtKB-SubCell"/>
</dbReference>
<organism evidence="11 12">
    <name type="scientific">Cryptosporidium meleagridis</name>
    <dbReference type="NCBI Taxonomy" id="93969"/>
    <lineage>
        <taxon>Eukaryota</taxon>
        <taxon>Sar</taxon>
        <taxon>Alveolata</taxon>
        <taxon>Apicomplexa</taxon>
        <taxon>Conoidasida</taxon>
        <taxon>Coccidia</taxon>
        <taxon>Eucoccidiorida</taxon>
        <taxon>Eimeriorina</taxon>
        <taxon>Cryptosporidiidae</taxon>
        <taxon>Cryptosporidium</taxon>
    </lineage>
</organism>
<dbReference type="PANTHER" id="PTHR47961">
    <property type="entry name" value="DNA POLYMERASE THETA, PUTATIVE (AFU_ORTHOLOGUE AFUA_1G05260)-RELATED"/>
    <property type="match status" value="1"/>
</dbReference>
<gene>
    <name evidence="11" type="ORF">CmeUKMEL1_09380</name>
</gene>
<dbReference type="InterPro" id="IPR014001">
    <property type="entry name" value="Helicase_ATP-bd"/>
</dbReference>
<keyword evidence="7" id="KW-0234">DNA repair</keyword>
<dbReference type="CDD" id="cd18026">
    <property type="entry name" value="DEXHc_POLQ-like"/>
    <property type="match status" value="1"/>
</dbReference>
<reference evidence="11 12" key="1">
    <citation type="submission" date="2014-04" db="EMBL/GenBank/DDBJ databases">
        <title>Comparative Genomics of Cryptosporidium Species.</title>
        <authorList>
            <person name="Silva J.C."/>
            <person name="Su Q."/>
            <person name="Chalmers R."/>
            <person name="Chibucos M.C."/>
            <person name="Elwin K."/>
            <person name="Godinez A."/>
            <person name="Guo F."/>
            <person name="Huynh K."/>
            <person name="Orvis J."/>
            <person name="Ott S."/>
            <person name="Sadzewicz L."/>
            <person name="Sengamalay N."/>
            <person name="Shetty A."/>
            <person name="Sun M."/>
            <person name="Tallon L."/>
            <person name="Xiao L."/>
            <person name="Zhang H."/>
            <person name="Fraser C.M."/>
            <person name="Zhu G."/>
            <person name="Kissinger J."/>
            <person name="Widmer G."/>
        </authorList>
    </citation>
    <scope>NUCLEOTIDE SEQUENCE [LARGE SCALE GENOMIC DNA]</scope>
    <source>
        <strain evidence="11 12">UKMEL1</strain>
    </source>
</reference>
<dbReference type="EMBL" id="JIBK01000024">
    <property type="protein sequence ID" value="POM83835.1"/>
    <property type="molecule type" value="Genomic_DNA"/>
</dbReference>
<keyword evidence="4" id="KW-0378">Hydrolase</keyword>
<dbReference type="GO" id="GO:0003676">
    <property type="term" value="F:nucleic acid binding"/>
    <property type="evidence" value="ECO:0007669"/>
    <property type="project" value="InterPro"/>
</dbReference>
<dbReference type="Pfam" id="PF21099">
    <property type="entry name" value="POLQ_helical"/>
    <property type="match status" value="1"/>
</dbReference>
<feature type="domain" description="Helicase ATP-binding" evidence="9">
    <location>
        <begin position="149"/>
        <end position="325"/>
    </location>
</feature>
<dbReference type="PANTHER" id="PTHR47961:SF6">
    <property type="entry name" value="DNA-DIRECTED DNA POLYMERASE"/>
    <property type="match status" value="1"/>
</dbReference>
<evidence type="ECO:0000256" key="5">
    <source>
        <dbReference type="ARBA" id="ARBA00022806"/>
    </source>
</evidence>
<dbReference type="SMART" id="SM00490">
    <property type="entry name" value="HELICc"/>
    <property type="match status" value="1"/>
</dbReference>
<dbReference type="Pfam" id="PF00270">
    <property type="entry name" value="DEAD"/>
    <property type="match status" value="1"/>
</dbReference>
<dbReference type="Gene3D" id="3.40.50.300">
    <property type="entry name" value="P-loop containing nucleotide triphosphate hydrolases"/>
    <property type="match status" value="2"/>
</dbReference>
<keyword evidence="3" id="KW-0227">DNA damage</keyword>
<comment type="subcellular location">
    <subcellularLocation>
        <location evidence="1">Nucleus</location>
    </subcellularLocation>
</comment>
<sequence length="1154" mass="131081">MDQELIKIHEIKELLDLDLHDSQLFDEIQEEDESMIEDLVGMSDLYEESGAEDISNIFQNLEEIIKDELIDSNLVSDDAEILADLLNETGEVNMELDDNNLLIQNKVVGFGNQVSNSLQSLGIDERLVKYYSEKNLRSLYDWQYECITQPGVLQGRNLVYSAPTSGGKTLVSELLMYKRVLEGGRAALVVFPFVSLVSEKRDSYYKAGGEVCGLRISEFHHGSKSPLFEEFDIGVATIEKANALISYYIQHGILFKRLGIIVVDELHLLGDEQRGYILEVMLTKVRLLSKLQSEGRTIQIVGMSATLPNLRDIGLWLDAVVYQSDFRPVPLREHIVIKGKAYIKPGADQNKSALGSSVQDTLNRVMSWDFHQVDSKFDSTNFDIEQIGSSRWKYPIVDMSELLMIGWEALKKGESVLVFCPSKYSVESTALFFAKCIKRQFCEGINIESCSNRQQIMQSLRSIERQRYMLAEEIKQNSSISKRSIQNNNALIDCIIKGIGFHHSGLSHFERRKVENGYKNGILSLLTATSTLAAGVNLPSKRVIFRGINIGKSFLTSVDYKQMSGRAGRAGQKGAFGESFILVNEAPSQPGRKVSEEVENALELITADMKPLMSSFFTNTNGITRLILEILAALFEFDQNISVSNKEKIPDKGSYTGSILDLLTESTLMSYQIKLYNDLSHEYLKNIDALERALNYLLEKKMIINREKETSPISIGGYILNCCCTQLGKAIVSSGLSPSTGLELYDELRRSMESTFLGDLTFMSYLVTPFPPNEISNGSKPKSTSTQPFYRLDWKVLYDSIKEMPILERHSLIRLGFDLEQISWASQLCEDDLPPKLKEPGFLRRHQRLFASQIVKSILNGLPMEIIFSKFKFISVRDLQQLHTGVLSMCISCISFCQNMNWSSMQIVFQSYLRQLQTITLLEEYSGTLTKDQNLERSVKKLISGVKGLSFLSALELRSTLSVKTPNQFLMIPKKILTHSINSRVYSGGIKTLQFVNQFVNKVFTDMHDSRKIPFYNRSLEFSSISPDLIFQTIHNSTDLEKDENFNILNFSEKQLSEIENSCILEALSEWDSFNQESEPVSNNHISYISQEIPKLTKCDMDNFDLENDDEIQDMLQDDIQDNIDIEERLLLWSTPLQQSQDWESQGNWKLNNK</sequence>
<feature type="domain" description="Helicase C-terminal" evidence="10">
    <location>
        <begin position="398"/>
        <end position="613"/>
    </location>
</feature>
<evidence type="ECO:0000259" key="9">
    <source>
        <dbReference type="PROSITE" id="PS51192"/>
    </source>
</evidence>
<comment type="caution">
    <text evidence="11">The sequence shown here is derived from an EMBL/GenBank/DDBJ whole genome shotgun (WGS) entry which is preliminary data.</text>
</comment>
<dbReference type="PROSITE" id="PS51194">
    <property type="entry name" value="HELICASE_CTER"/>
    <property type="match status" value="1"/>
</dbReference>
<dbReference type="PROSITE" id="PS51192">
    <property type="entry name" value="HELICASE_ATP_BIND_1"/>
    <property type="match status" value="1"/>
</dbReference>
<dbReference type="InterPro" id="IPR050474">
    <property type="entry name" value="Hel308_SKI2-like"/>
</dbReference>
<dbReference type="InterPro" id="IPR027417">
    <property type="entry name" value="P-loop_NTPase"/>
</dbReference>
<evidence type="ECO:0000259" key="10">
    <source>
        <dbReference type="PROSITE" id="PS51194"/>
    </source>
</evidence>
<dbReference type="SMART" id="SM00487">
    <property type="entry name" value="DEXDc"/>
    <property type="match status" value="1"/>
</dbReference>
<dbReference type="SUPFAM" id="SSF52540">
    <property type="entry name" value="P-loop containing nucleoside triphosphate hydrolases"/>
    <property type="match status" value="1"/>
</dbReference>
<dbReference type="Pfam" id="PF00271">
    <property type="entry name" value="Helicase_C"/>
    <property type="match status" value="1"/>
</dbReference>
<dbReference type="InterPro" id="IPR001650">
    <property type="entry name" value="Helicase_C-like"/>
</dbReference>